<name>I4BBJ4_TURPD</name>
<keyword evidence="4 16" id="KW-0813">Transport</keyword>
<dbReference type="GO" id="GO:0006171">
    <property type="term" value="P:cAMP biosynthetic process"/>
    <property type="evidence" value="ECO:0007669"/>
    <property type="project" value="UniProtKB-KW"/>
</dbReference>
<feature type="transmembrane region" description="Helical" evidence="16">
    <location>
        <begin position="6"/>
        <end position="29"/>
    </location>
</feature>
<evidence type="ECO:0000256" key="7">
    <source>
        <dbReference type="ARBA" id="ARBA00022741"/>
    </source>
</evidence>
<dbReference type="HOGENOM" id="CLU_000445_33_6_12"/>
<evidence type="ECO:0000256" key="12">
    <source>
        <dbReference type="ARBA" id="ARBA00023136"/>
    </source>
</evidence>
<evidence type="ECO:0000256" key="8">
    <source>
        <dbReference type="ARBA" id="ARBA00022840"/>
    </source>
</evidence>
<keyword evidence="7" id="KW-0547">Nucleotide-binding</keyword>
<dbReference type="InterPro" id="IPR018047">
    <property type="entry name" value="Ammonium_transpt_CS"/>
</dbReference>
<dbReference type="GO" id="GO:0005524">
    <property type="term" value="F:ATP binding"/>
    <property type="evidence" value="ECO:0007669"/>
    <property type="project" value="UniProtKB-KW"/>
</dbReference>
<dbReference type="SMART" id="SM00044">
    <property type="entry name" value="CYCc"/>
    <property type="match status" value="1"/>
</dbReference>
<feature type="transmembrane region" description="Helical" evidence="16">
    <location>
        <begin position="319"/>
        <end position="336"/>
    </location>
</feature>
<dbReference type="PROSITE" id="PS50125">
    <property type="entry name" value="GUANYLATE_CYCLASE_2"/>
    <property type="match status" value="1"/>
</dbReference>
<dbReference type="InterPro" id="IPR024041">
    <property type="entry name" value="NH4_transpt_AmtB-like_dom"/>
</dbReference>
<dbReference type="FunFam" id="3.30.70.1230:FF:000033">
    <property type="entry name" value="Adenylate cyclase"/>
    <property type="match status" value="1"/>
</dbReference>
<organism evidence="18 19">
    <name type="scientific">Turneriella parva (strain ATCC BAA-1111 / DSM 21527 / NCTC 11395 / H)</name>
    <name type="common">Leptospira parva</name>
    <dbReference type="NCBI Taxonomy" id="869212"/>
    <lineage>
        <taxon>Bacteria</taxon>
        <taxon>Pseudomonadati</taxon>
        <taxon>Spirochaetota</taxon>
        <taxon>Spirochaetia</taxon>
        <taxon>Leptospirales</taxon>
        <taxon>Leptospiraceae</taxon>
        <taxon>Turneriella</taxon>
    </lineage>
</organism>
<proteinExistence type="inferred from homology"/>
<keyword evidence="6" id="KW-0479">Metal-binding</keyword>
<dbReference type="STRING" id="869212.Turpa_4017"/>
<dbReference type="PANTHER" id="PTHR11730">
    <property type="entry name" value="AMMONIUM TRANSPORTER"/>
    <property type="match status" value="1"/>
</dbReference>
<evidence type="ECO:0000313" key="19">
    <source>
        <dbReference type="Proteomes" id="UP000006048"/>
    </source>
</evidence>
<accession>I4BBJ4</accession>
<evidence type="ECO:0000256" key="10">
    <source>
        <dbReference type="ARBA" id="ARBA00022989"/>
    </source>
</evidence>
<feature type="transmembrane region" description="Helical" evidence="16">
    <location>
        <begin position="203"/>
        <end position="220"/>
    </location>
</feature>
<evidence type="ECO:0000259" key="17">
    <source>
        <dbReference type="PROSITE" id="PS50125"/>
    </source>
</evidence>
<keyword evidence="8" id="KW-0067">ATP-binding</keyword>
<comment type="caution">
    <text evidence="16">Lacks conserved residue(s) required for the propagation of feature annotation.</text>
</comment>
<dbReference type="InterPro" id="IPR029787">
    <property type="entry name" value="Nucleotide_cyclase"/>
</dbReference>
<evidence type="ECO:0000256" key="3">
    <source>
        <dbReference type="ARBA" id="ARBA00005887"/>
    </source>
</evidence>
<dbReference type="InterPro" id="IPR029020">
    <property type="entry name" value="Ammonium/urea_transptr"/>
</dbReference>
<feature type="transmembrane region" description="Helical" evidence="16">
    <location>
        <begin position="161"/>
        <end position="182"/>
    </location>
</feature>
<evidence type="ECO:0000256" key="13">
    <source>
        <dbReference type="ARBA" id="ARBA00023177"/>
    </source>
</evidence>
<evidence type="ECO:0000256" key="5">
    <source>
        <dbReference type="ARBA" id="ARBA00022692"/>
    </source>
</evidence>
<comment type="similarity">
    <text evidence="3 16">Belongs to the ammonia transporter channel (TC 1.A.11.2) family.</text>
</comment>
<comment type="catalytic activity">
    <reaction evidence="1">
        <text>ATP = 3',5'-cyclic AMP + diphosphate</text>
        <dbReference type="Rhea" id="RHEA:15389"/>
        <dbReference type="ChEBI" id="CHEBI:30616"/>
        <dbReference type="ChEBI" id="CHEBI:33019"/>
        <dbReference type="ChEBI" id="CHEBI:58165"/>
        <dbReference type="EC" id="4.6.1.1"/>
    </reaction>
</comment>
<keyword evidence="11" id="KW-0115">cAMP biosynthesis</keyword>
<dbReference type="Proteomes" id="UP000006048">
    <property type="component" value="Chromosome"/>
</dbReference>
<dbReference type="OrthoDB" id="9814202at2"/>
<sequence>MIEKPIIDQLWVLLASGLVLFMQAGFLCVESGLTRTKNSINVAIKNVTDFGVATLFYWLVGFGVMFGASFSGIFGTSNFLVAFNGQGGWLSTFFIFQLVFCGTASTIVSGAVAERMSFTAYLVNTTIISLLIYPVAGHWAWGGALANTGKGWLAAHGFVDFAGSTVVHSVGGWVALAALLLIGARIGRFPEDGPAQKMNPSNLPLAMLGGIILWFGWIGFNGGSTLALNNAVGPIIAKTLLAGAIGMLAALFSGWLKHGYAEATQPLNGSLAGLVSITAGCHAVNEWQAALIGLMGGLLILPTEALLEKLKIDDAVGAIPVHLVGGIWGTLAVGMFGNPQILGTGLSRIDQIGAQLTGIAVVGAFAFSVAYLLLYLLGKIHPLRVTPEDEKTGLNISEHRARTDLIDLFFVMDHQKQTGDLTYDVPVEPFTEVGQIAERYNEVLKKVRETLDENTKAKAEIIEAYTKVQFEQERAEKLLLNVLPEKIASQLKDNREVIANSFPEVSVLFADIVDFTRLAHKFRPEVIVGILNRIFSVFDELVEKYGLEKIKTIGDAYMVVGGLPNPLSNHVEAVANFALESQERLSRFKLKTGDELTMRVGINTGPVVAGVIGKKKFIYDIWGDAVNLASRMESNGIPGMIQITEATAVRLSDRFIVEERGMVDVKGRGAVKAFFLRGRKP</sequence>
<dbReference type="NCBIfam" id="TIGR00836">
    <property type="entry name" value="amt"/>
    <property type="match status" value="1"/>
</dbReference>
<keyword evidence="9" id="KW-0460">Magnesium</keyword>
<dbReference type="EMBL" id="CP002959">
    <property type="protein sequence ID" value="AFM14651.1"/>
    <property type="molecule type" value="Genomic_DNA"/>
</dbReference>
<dbReference type="Gene3D" id="1.10.3430.10">
    <property type="entry name" value="Ammonium transporter AmtB like domains"/>
    <property type="match status" value="1"/>
</dbReference>
<evidence type="ECO:0000256" key="16">
    <source>
        <dbReference type="RuleBase" id="RU362002"/>
    </source>
</evidence>
<dbReference type="InterPro" id="IPR001905">
    <property type="entry name" value="Ammonium_transpt"/>
</dbReference>
<dbReference type="SUPFAM" id="SSF55073">
    <property type="entry name" value="Nucleotide cyclase"/>
    <property type="match status" value="1"/>
</dbReference>
<evidence type="ECO:0000313" key="18">
    <source>
        <dbReference type="EMBL" id="AFM14651.1"/>
    </source>
</evidence>
<keyword evidence="10 16" id="KW-1133">Transmembrane helix</keyword>
<keyword evidence="12 16" id="KW-0472">Membrane</keyword>
<dbReference type="PATRIC" id="fig|869212.3.peg.4052"/>
<dbReference type="Pfam" id="PF00211">
    <property type="entry name" value="Guanylate_cyc"/>
    <property type="match status" value="1"/>
</dbReference>
<dbReference type="PROSITE" id="PS00452">
    <property type="entry name" value="GUANYLATE_CYCLASE_1"/>
    <property type="match status" value="1"/>
</dbReference>
<dbReference type="PANTHER" id="PTHR11730:SF6">
    <property type="entry name" value="AMMONIUM TRANSPORTER"/>
    <property type="match status" value="1"/>
</dbReference>
<dbReference type="KEGG" id="tpx:Turpa_4017"/>
<dbReference type="GO" id="GO:0097272">
    <property type="term" value="P:ammonium homeostasis"/>
    <property type="evidence" value="ECO:0007669"/>
    <property type="project" value="TreeGrafter"/>
</dbReference>
<keyword evidence="14" id="KW-0456">Lyase</keyword>
<dbReference type="Gene3D" id="3.30.70.1230">
    <property type="entry name" value="Nucleotide cyclase"/>
    <property type="match status" value="1"/>
</dbReference>
<evidence type="ECO:0000256" key="4">
    <source>
        <dbReference type="ARBA" id="ARBA00022448"/>
    </source>
</evidence>
<feature type="transmembrane region" description="Helical" evidence="16">
    <location>
        <begin position="356"/>
        <end position="377"/>
    </location>
</feature>
<dbReference type="GO" id="GO:0046872">
    <property type="term" value="F:metal ion binding"/>
    <property type="evidence" value="ECO:0007669"/>
    <property type="project" value="UniProtKB-KW"/>
</dbReference>
<dbReference type="PROSITE" id="PS01219">
    <property type="entry name" value="AMMONIUM_TRANSP"/>
    <property type="match status" value="1"/>
</dbReference>
<dbReference type="GO" id="GO:0005886">
    <property type="term" value="C:plasma membrane"/>
    <property type="evidence" value="ECO:0007669"/>
    <property type="project" value="UniProtKB-SubCell"/>
</dbReference>
<evidence type="ECO:0000256" key="1">
    <source>
        <dbReference type="ARBA" id="ARBA00001593"/>
    </source>
</evidence>
<evidence type="ECO:0000256" key="9">
    <source>
        <dbReference type="ARBA" id="ARBA00022842"/>
    </source>
</evidence>
<comment type="subunit">
    <text evidence="15">Homodimer. Can also exist as monomer.</text>
</comment>
<feature type="transmembrane region" description="Helical" evidence="16">
    <location>
        <begin position="120"/>
        <end position="141"/>
    </location>
</feature>
<protein>
    <recommendedName>
        <fullName evidence="16">Ammonium transporter</fullName>
    </recommendedName>
</protein>
<feature type="transmembrane region" description="Helical" evidence="16">
    <location>
        <begin position="232"/>
        <end position="255"/>
    </location>
</feature>
<evidence type="ECO:0000256" key="15">
    <source>
        <dbReference type="ARBA" id="ARBA00064436"/>
    </source>
</evidence>
<dbReference type="RefSeq" id="WP_014805127.1">
    <property type="nucleotide sequence ID" value="NC_018020.1"/>
</dbReference>
<dbReference type="SUPFAM" id="SSF111352">
    <property type="entry name" value="Ammonium transporter"/>
    <property type="match status" value="1"/>
</dbReference>
<feature type="transmembrane region" description="Helical" evidence="16">
    <location>
        <begin position="94"/>
        <end position="113"/>
    </location>
</feature>
<dbReference type="GO" id="GO:0008519">
    <property type="term" value="F:ammonium channel activity"/>
    <property type="evidence" value="ECO:0007669"/>
    <property type="project" value="InterPro"/>
</dbReference>
<dbReference type="Pfam" id="PF00909">
    <property type="entry name" value="Ammonium_transp"/>
    <property type="match status" value="1"/>
</dbReference>
<keyword evidence="13 16" id="KW-0924">Ammonia transport</keyword>
<feature type="transmembrane region" description="Helical" evidence="16">
    <location>
        <begin position="50"/>
        <end position="74"/>
    </location>
</feature>
<evidence type="ECO:0000256" key="2">
    <source>
        <dbReference type="ARBA" id="ARBA00004141"/>
    </source>
</evidence>
<dbReference type="AlphaFoldDB" id="I4BBJ4"/>
<gene>
    <name evidence="18" type="ordered locus">Turpa_4017</name>
</gene>
<dbReference type="InterPro" id="IPR018297">
    <property type="entry name" value="A/G_cyclase_CS"/>
</dbReference>
<evidence type="ECO:0000256" key="6">
    <source>
        <dbReference type="ARBA" id="ARBA00022723"/>
    </source>
</evidence>
<feature type="domain" description="Guanylate cyclase" evidence="17">
    <location>
        <begin position="506"/>
        <end position="633"/>
    </location>
</feature>
<dbReference type="GO" id="GO:0004016">
    <property type="term" value="F:adenylate cyclase activity"/>
    <property type="evidence" value="ECO:0007669"/>
    <property type="project" value="UniProtKB-EC"/>
</dbReference>
<evidence type="ECO:0000256" key="14">
    <source>
        <dbReference type="ARBA" id="ARBA00023239"/>
    </source>
</evidence>
<dbReference type="CDD" id="cd07302">
    <property type="entry name" value="CHD"/>
    <property type="match status" value="1"/>
</dbReference>
<keyword evidence="5 16" id="KW-0812">Transmembrane</keyword>
<reference evidence="18 19" key="1">
    <citation type="submission" date="2012-06" db="EMBL/GenBank/DDBJ databases">
        <title>The complete chromosome of genome of Turneriella parva DSM 21527.</title>
        <authorList>
            <consortium name="US DOE Joint Genome Institute (JGI-PGF)"/>
            <person name="Lucas S."/>
            <person name="Han J."/>
            <person name="Lapidus A."/>
            <person name="Bruce D."/>
            <person name="Goodwin L."/>
            <person name="Pitluck S."/>
            <person name="Peters L."/>
            <person name="Kyrpides N."/>
            <person name="Mavromatis K."/>
            <person name="Ivanova N."/>
            <person name="Mikhailova N."/>
            <person name="Chertkov O."/>
            <person name="Detter J.C."/>
            <person name="Tapia R."/>
            <person name="Han C."/>
            <person name="Land M."/>
            <person name="Hauser L."/>
            <person name="Markowitz V."/>
            <person name="Cheng J.-F."/>
            <person name="Hugenholtz P."/>
            <person name="Woyke T."/>
            <person name="Wu D."/>
            <person name="Gronow S."/>
            <person name="Wellnitz S."/>
            <person name="Brambilla E."/>
            <person name="Klenk H.-P."/>
            <person name="Eisen J.A."/>
        </authorList>
    </citation>
    <scope>NUCLEOTIDE SEQUENCE [LARGE SCALE GENOMIC DNA]</scope>
    <source>
        <strain evidence="19">ATCC BAA-1111 / DSM 21527 / NCTC 11395 / H</strain>
    </source>
</reference>
<keyword evidence="19" id="KW-1185">Reference proteome</keyword>
<dbReference type="InterPro" id="IPR001054">
    <property type="entry name" value="A/G_cyclase"/>
</dbReference>
<evidence type="ECO:0000256" key="11">
    <source>
        <dbReference type="ARBA" id="ARBA00022998"/>
    </source>
</evidence>
<dbReference type="GO" id="GO:0035556">
    <property type="term" value="P:intracellular signal transduction"/>
    <property type="evidence" value="ECO:0007669"/>
    <property type="project" value="InterPro"/>
</dbReference>
<comment type="subcellular location">
    <subcellularLocation>
        <location evidence="16">Cell membrane</location>
        <topology evidence="16">Multi-pass membrane protein</topology>
    </subcellularLocation>
    <subcellularLocation>
        <location evidence="2">Membrane</location>
        <topology evidence="2">Multi-pass membrane protein</topology>
    </subcellularLocation>
</comment>